<feature type="domain" description="DUF7793" evidence="1">
    <location>
        <begin position="20"/>
        <end position="125"/>
    </location>
</feature>
<evidence type="ECO:0000259" key="1">
    <source>
        <dbReference type="Pfam" id="PF25056"/>
    </source>
</evidence>
<dbReference type="Pfam" id="PF25056">
    <property type="entry name" value="DUF7793"/>
    <property type="match status" value="1"/>
</dbReference>
<proteinExistence type="predicted"/>
<evidence type="ECO:0000313" key="2">
    <source>
        <dbReference type="EMBL" id="PKR81739.1"/>
    </source>
</evidence>
<organism evidence="2 3">
    <name type="scientific">Brumimicrobium salinarum</name>
    <dbReference type="NCBI Taxonomy" id="2058658"/>
    <lineage>
        <taxon>Bacteria</taxon>
        <taxon>Pseudomonadati</taxon>
        <taxon>Bacteroidota</taxon>
        <taxon>Flavobacteriia</taxon>
        <taxon>Flavobacteriales</taxon>
        <taxon>Crocinitomicaceae</taxon>
        <taxon>Brumimicrobium</taxon>
    </lineage>
</organism>
<dbReference type="Proteomes" id="UP000236654">
    <property type="component" value="Unassembled WGS sequence"/>
</dbReference>
<dbReference type="InterPro" id="IPR036513">
    <property type="entry name" value="STAS_dom_sf"/>
</dbReference>
<dbReference type="RefSeq" id="WP_101333753.1">
    <property type="nucleotide sequence ID" value="NZ_PJNI01000002.1"/>
</dbReference>
<name>A0A2I0R5B9_9FLAO</name>
<evidence type="ECO:0000313" key="3">
    <source>
        <dbReference type="Proteomes" id="UP000236654"/>
    </source>
</evidence>
<comment type="caution">
    <text evidence="2">The sequence shown here is derived from an EMBL/GenBank/DDBJ whole genome shotgun (WGS) entry which is preliminary data.</text>
</comment>
<keyword evidence="3" id="KW-1185">Reference proteome</keyword>
<dbReference type="Gene3D" id="3.40.50.10600">
    <property type="entry name" value="SpoIIaa-like domains"/>
    <property type="match status" value="1"/>
</dbReference>
<accession>A0A2I0R5B9</accession>
<dbReference type="InterPro" id="IPR038396">
    <property type="entry name" value="SpoIIAA-like_sf"/>
</dbReference>
<dbReference type="EMBL" id="PJNI01000002">
    <property type="protein sequence ID" value="PKR81739.1"/>
    <property type="molecule type" value="Genomic_DNA"/>
</dbReference>
<dbReference type="SUPFAM" id="SSF52091">
    <property type="entry name" value="SpoIIaa-like"/>
    <property type="match status" value="1"/>
</dbReference>
<dbReference type="AlphaFoldDB" id="A0A2I0R5B9"/>
<reference evidence="2 3" key="1">
    <citation type="submission" date="2017-12" db="EMBL/GenBank/DDBJ databases">
        <title>The draft genome sequence of Brumimicrobium saltpan LHR20.</title>
        <authorList>
            <person name="Do Z.-J."/>
            <person name="Luo H.-R."/>
        </authorList>
    </citation>
    <scope>NUCLEOTIDE SEQUENCE [LARGE SCALE GENOMIC DNA]</scope>
    <source>
        <strain evidence="2 3">LHR20</strain>
    </source>
</reference>
<sequence>MKNKVEFDSPVAHIIKDERGFFLFTLKDTTSVYDLEETRQQFDFFINNSNGKPYKVLMDATGSFTFPTEEAFEYFFEHNKEVNKTAIVVTSLPMQLLMGHMLKHERTTNTKLFKSRDEAVEWLTSSLL</sequence>
<gene>
    <name evidence="2" type="ORF">CW751_04250</name>
</gene>
<dbReference type="OrthoDB" id="1467624at2"/>
<dbReference type="InterPro" id="IPR056695">
    <property type="entry name" value="DUF7793"/>
</dbReference>
<protein>
    <recommendedName>
        <fullName evidence="1">DUF7793 domain-containing protein</fullName>
    </recommendedName>
</protein>